<keyword evidence="5" id="KW-1185">Reference proteome</keyword>
<feature type="compositionally biased region" description="Basic and acidic residues" evidence="1">
    <location>
        <begin position="219"/>
        <end position="230"/>
    </location>
</feature>
<dbReference type="PANTHER" id="PTHR39200">
    <property type="entry name" value="HYPOTHETICAL EXPORTED PROTEIN"/>
    <property type="match status" value="1"/>
</dbReference>
<dbReference type="InterPro" id="IPR021255">
    <property type="entry name" value="DUF2807"/>
</dbReference>
<sequence length="239" mass="25108">MKKSSILALVALLSFSLSQAQWNKVKGNGKVTTEHRTTSDYHTVLCAGSFDYVLVSGTEGKITVEGESNLLQYIITEVKDGKLVIKTEKGKSISPSRNETIKITIPFQDLDKVSLSGSGDLWSEDTISANDLEVSLSGSGDVILDVKTKSVSGKVTGSGDVTLKGSTTNLTARVTGSGDFHGFDLNSVHTNVAITGSGDAKVVCNGEFTARVTGSGDIEYRGKPTSHDAKVSGSGSIEN</sequence>
<evidence type="ECO:0000256" key="2">
    <source>
        <dbReference type="SAM" id="SignalP"/>
    </source>
</evidence>
<feature type="domain" description="Putative auto-transporter adhesin head GIN" evidence="3">
    <location>
        <begin position="40"/>
        <end position="224"/>
    </location>
</feature>
<keyword evidence="2" id="KW-0732">Signal</keyword>
<dbReference type="PANTHER" id="PTHR39200:SF1">
    <property type="entry name" value="AUTO-TRANSPORTER ADHESIN HEAD GIN DOMAIN-CONTAINING PROTEIN-RELATED"/>
    <property type="match status" value="1"/>
</dbReference>
<feature type="signal peptide" evidence="2">
    <location>
        <begin position="1"/>
        <end position="20"/>
    </location>
</feature>
<protein>
    <submittedName>
        <fullName evidence="4">DUF2807 domain-containing protein</fullName>
    </submittedName>
</protein>
<dbReference type="EMBL" id="JALPQF010000003">
    <property type="protein sequence ID" value="MCK8479920.1"/>
    <property type="molecule type" value="Genomic_DNA"/>
</dbReference>
<organism evidence="4 5">
    <name type="scientific">Psychroserpens algicola</name>
    <dbReference type="NCBI Taxonomy" id="1719034"/>
    <lineage>
        <taxon>Bacteria</taxon>
        <taxon>Pseudomonadati</taxon>
        <taxon>Bacteroidota</taxon>
        <taxon>Flavobacteriia</taxon>
        <taxon>Flavobacteriales</taxon>
        <taxon>Flavobacteriaceae</taxon>
        <taxon>Psychroserpens</taxon>
    </lineage>
</organism>
<proteinExistence type="predicted"/>
<dbReference type="Proteomes" id="UP001203687">
    <property type="component" value="Unassembled WGS sequence"/>
</dbReference>
<dbReference type="RefSeq" id="WP_204345917.1">
    <property type="nucleotide sequence ID" value="NZ_JACNMJ010000004.1"/>
</dbReference>
<feature type="region of interest" description="Disordered" evidence="1">
    <location>
        <begin position="219"/>
        <end position="239"/>
    </location>
</feature>
<comment type="caution">
    <text evidence="4">The sequence shown here is derived from an EMBL/GenBank/DDBJ whole genome shotgun (WGS) entry which is preliminary data.</text>
</comment>
<name>A0ABT0H7U2_9FLAO</name>
<evidence type="ECO:0000313" key="5">
    <source>
        <dbReference type="Proteomes" id="UP001203687"/>
    </source>
</evidence>
<dbReference type="Gene3D" id="2.160.20.120">
    <property type="match status" value="1"/>
</dbReference>
<gene>
    <name evidence="4" type="ORF">MUY34_04765</name>
</gene>
<reference evidence="4" key="1">
    <citation type="submission" date="2022-04" db="EMBL/GenBank/DDBJ databases">
        <authorList>
            <person name="Ren T."/>
        </authorList>
    </citation>
    <scope>NUCLEOTIDE SEQUENCE</scope>
    <source>
        <strain evidence="4">F63249</strain>
    </source>
</reference>
<accession>A0ABT0H7U2</accession>
<feature type="chain" id="PRO_5045407951" evidence="2">
    <location>
        <begin position="21"/>
        <end position="239"/>
    </location>
</feature>
<evidence type="ECO:0000256" key="1">
    <source>
        <dbReference type="SAM" id="MobiDB-lite"/>
    </source>
</evidence>
<dbReference type="Pfam" id="PF10988">
    <property type="entry name" value="DUF2807"/>
    <property type="match status" value="1"/>
</dbReference>
<evidence type="ECO:0000259" key="3">
    <source>
        <dbReference type="Pfam" id="PF10988"/>
    </source>
</evidence>
<evidence type="ECO:0000313" key="4">
    <source>
        <dbReference type="EMBL" id="MCK8479920.1"/>
    </source>
</evidence>